<dbReference type="InterPro" id="IPR050275">
    <property type="entry name" value="PGM_Phosphatase"/>
</dbReference>
<reference evidence="2" key="1">
    <citation type="submission" date="2020-06" db="EMBL/GenBank/DDBJ databases">
        <authorList>
            <consortium name="Plant Systems Biology data submission"/>
        </authorList>
    </citation>
    <scope>NUCLEOTIDE SEQUENCE</scope>
    <source>
        <strain evidence="2">D6</strain>
    </source>
</reference>
<dbReference type="InterPro" id="IPR013078">
    <property type="entry name" value="His_Pase_superF_clade-1"/>
</dbReference>
<feature type="region of interest" description="Disordered" evidence="1">
    <location>
        <begin position="37"/>
        <end position="68"/>
    </location>
</feature>
<dbReference type="PANTHER" id="PTHR48100">
    <property type="entry name" value="BROAD-SPECIFICITY PHOSPHATASE YOR283W-RELATED"/>
    <property type="match status" value="1"/>
</dbReference>
<dbReference type="OrthoDB" id="44847at2759"/>
<dbReference type="GO" id="GO:0005737">
    <property type="term" value="C:cytoplasm"/>
    <property type="evidence" value="ECO:0007669"/>
    <property type="project" value="TreeGrafter"/>
</dbReference>
<dbReference type="SMART" id="SM00855">
    <property type="entry name" value="PGAM"/>
    <property type="match status" value="1"/>
</dbReference>
<evidence type="ECO:0000313" key="3">
    <source>
        <dbReference type="Proteomes" id="UP001153069"/>
    </source>
</evidence>
<evidence type="ECO:0000256" key="1">
    <source>
        <dbReference type="SAM" id="MobiDB-lite"/>
    </source>
</evidence>
<dbReference type="Gene3D" id="3.40.50.1240">
    <property type="entry name" value="Phosphoglycerate mutase-like"/>
    <property type="match status" value="1"/>
</dbReference>
<accession>A0A9N8HEL2</accession>
<sequence>MKLRVPAAAGTVPILAVFLATASSLFRRVAASPSTSFSPQVAMVSSSPSPITTTTRTESSGADTPNYQPVHLYPYSTNLPDLKATDDYSTLKRIHIVRHAEGTHNVNKEYSDMVNLDARLTEKGKEQCQRLAQKLQDASPSSALGQLLKNTELVVTSPLTRCLQTAMLSFPTLTDDNEKVLFVAHESIRETVNYACDRRRPISELEKHFRDRVDFGEIEQDHDEIWESYVRRSQQLLDKPKESAELHVVADRARDFFQWAKLRPEREMIVCTHSAFLRAFLSWGQPGGVLWIMPQTLDTRNPKPATETPVVAYHGDDDGSFEAAIRQDYENCELRSFVAAYPK</sequence>
<dbReference type="GO" id="GO:0016791">
    <property type="term" value="F:phosphatase activity"/>
    <property type="evidence" value="ECO:0007669"/>
    <property type="project" value="TreeGrafter"/>
</dbReference>
<gene>
    <name evidence="2" type="ORF">SEMRO_412_G137820.1</name>
</gene>
<dbReference type="EMBL" id="CAICTM010000411">
    <property type="protein sequence ID" value="CAB9509952.1"/>
    <property type="molecule type" value="Genomic_DNA"/>
</dbReference>
<dbReference type="PANTHER" id="PTHR48100:SF54">
    <property type="entry name" value="PHOSPHATASE SPAC5H10.03-RELATED"/>
    <property type="match status" value="1"/>
</dbReference>
<evidence type="ECO:0000313" key="2">
    <source>
        <dbReference type="EMBL" id="CAB9509952.1"/>
    </source>
</evidence>
<dbReference type="InterPro" id="IPR029033">
    <property type="entry name" value="His_PPase_superfam"/>
</dbReference>
<protein>
    <submittedName>
        <fullName evidence="2">Pfam:PGAM</fullName>
    </submittedName>
</protein>
<organism evidence="2 3">
    <name type="scientific">Seminavis robusta</name>
    <dbReference type="NCBI Taxonomy" id="568900"/>
    <lineage>
        <taxon>Eukaryota</taxon>
        <taxon>Sar</taxon>
        <taxon>Stramenopiles</taxon>
        <taxon>Ochrophyta</taxon>
        <taxon>Bacillariophyta</taxon>
        <taxon>Bacillariophyceae</taxon>
        <taxon>Bacillariophycidae</taxon>
        <taxon>Naviculales</taxon>
        <taxon>Naviculaceae</taxon>
        <taxon>Seminavis</taxon>
    </lineage>
</organism>
<dbReference type="AlphaFoldDB" id="A0A9N8HEL2"/>
<dbReference type="CDD" id="cd07067">
    <property type="entry name" value="HP_PGM_like"/>
    <property type="match status" value="1"/>
</dbReference>
<name>A0A9N8HEL2_9STRA</name>
<dbReference type="SUPFAM" id="SSF53254">
    <property type="entry name" value="Phosphoglycerate mutase-like"/>
    <property type="match status" value="1"/>
</dbReference>
<dbReference type="Proteomes" id="UP001153069">
    <property type="component" value="Unassembled WGS sequence"/>
</dbReference>
<feature type="compositionally biased region" description="Low complexity" evidence="1">
    <location>
        <begin position="45"/>
        <end position="60"/>
    </location>
</feature>
<keyword evidence="3" id="KW-1185">Reference proteome</keyword>
<dbReference type="Pfam" id="PF00300">
    <property type="entry name" value="His_Phos_1"/>
    <property type="match status" value="2"/>
</dbReference>
<comment type="caution">
    <text evidence="2">The sequence shown here is derived from an EMBL/GenBank/DDBJ whole genome shotgun (WGS) entry which is preliminary data.</text>
</comment>
<proteinExistence type="predicted"/>